<evidence type="ECO:0000256" key="2">
    <source>
        <dbReference type="ARBA" id="ARBA00022801"/>
    </source>
</evidence>
<dbReference type="GO" id="GO:0046872">
    <property type="term" value="F:metal ion binding"/>
    <property type="evidence" value="ECO:0007669"/>
    <property type="project" value="UniProtKB-KW"/>
</dbReference>
<sequence>MLTLHTADVLLTADGSPVPGPYAVLVGAGRIVALGPAAELAGAHPGARERRWPGVLTAGLWHTRAAELLQGAYHPDPREADALGTEPLTGAALSALAPDGTRWGGSDRRGVQRLLARGVTTVSGPFARPSAHTAVARSGLRTRPAPPGAPELTLSGAPAVGGPADLAVFALPGAPDPRALTAFLGGAEGADGPGAVAARLAAGAECVATVLGGRLVHRRA</sequence>
<evidence type="ECO:0000256" key="1">
    <source>
        <dbReference type="ARBA" id="ARBA00022723"/>
    </source>
</evidence>
<dbReference type="RefSeq" id="WP_003961470.1">
    <property type="nucleotide sequence ID" value="NZ_CM000913.1"/>
</dbReference>
<dbReference type="eggNOG" id="COG0402">
    <property type="taxonomic scope" value="Bacteria"/>
</dbReference>
<keyword evidence="2" id="KW-0378">Hydrolase</keyword>
<dbReference type="GO" id="GO:0016810">
    <property type="term" value="F:hydrolase activity, acting on carbon-nitrogen (but not peptide) bonds"/>
    <property type="evidence" value="ECO:0007669"/>
    <property type="project" value="InterPro"/>
</dbReference>
<dbReference type="OrthoDB" id="3400812at2"/>
<feature type="domain" description="Aminodeoxyfutalosine deaminase/Imidazolonepropionase-like composite" evidence="4">
    <location>
        <begin position="23"/>
        <end position="47"/>
    </location>
</feature>
<dbReference type="AlphaFoldDB" id="E2Q1C5"/>
<dbReference type="GeneID" id="93729938"/>
<organism evidence="5 6">
    <name type="scientific">Streptomyces clavuligerus</name>
    <dbReference type="NCBI Taxonomy" id="1901"/>
    <lineage>
        <taxon>Bacteria</taxon>
        <taxon>Bacillati</taxon>
        <taxon>Actinomycetota</taxon>
        <taxon>Actinomycetes</taxon>
        <taxon>Kitasatosporales</taxon>
        <taxon>Streptomycetaceae</taxon>
        <taxon>Streptomyces</taxon>
    </lineage>
</organism>
<evidence type="ECO:0000313" key="5">
    <source>
        <dbReference type="EMBL" id="EFG08630.1"/>
    </source>
</evidence>
<dbReference type="EMBL" id="CM000913">
    <property type="protein sequence ID" value="EFG08630.1"/>
    <property type="molecule type" value="Genomic_DNA"/>
</dbReference>
<dbReference type="Proteomes" id="UP000002357">
    <property type="component" value="Chromosome"/>
</dbReference>
<name>E2Q1C5_STRCL</name>
<keyword evidence="6" id="KW-1185">Reference proteome</keyword>
<dbReference type="KEGG" id="sclf:BB341_10905"/>
<proteinExistence type="predicted"/>
<accession>E2Q1C5</accession>
<dbReference type="InterPro" id="IPR011059">
    <property type="entry name" value="Metal-dep_hydrolase_composite"/>
</dbReference>
<evidence type="ECO:0000313" key="6">
    <source>
        <dbReference type="Proteomes" id="UP000002357"/>
    </source>
</evidence>
<dbReference type="STRING" id="1901.BB341_10905"/>
<dbReference type="Pfam" id="PF22039">
    <property type="entry name" value="HUTI_composite_bact"/>
    <property type="match status" value="1"/>
</dbReference>
<dbReference type="SUPFAM" id="SSF51338">
    <property type="entry name" value="Composite domain of metallo-dependent hydrolases"/>
    <property type="match status" value="1"/>
</dbReference>
<dbReference type="InterPro" id="IPR054418">
    <property type="entry name" value="MQNX/HUTI_composite_N"/>
</dbReference>
<gene>
    <name evidence="5" type="ORF">SCLAV_3558</name>
</gene>
<keyword evidence="1" id="KW-0479">Metal-binding</keyword>
<keyword evidence="3" id="KW-0862">Zinc</keyword>
<evidence type="ECO:0000259" key="4">
    <source>
        <dbReference type="Pfam" id="PF22039"/>
    </source>
</evidence>
<evidence type="ECO:0000256" key="3">
    <source>
        <dbReference type="ARBA" id="ARBA00022833"/>
    </source>
</evidence>
<reference evidence="5 6" key="1">
    <citation type="journal article" date="2010" name="Genome Biol. Evol.">
        <title>The sequence of a 1.8-mb bacterial linear plasmid reveals a rich evolutionary reservoir of secondary metabolic pathways.</title>
        <authorList>
            <person name="Medema M.H."/>
            <person name="Trefzer A."/>
            <person name="Kovalchuk A."/>
            <person name="van den Berg M."/>
            <person name="Mueller U."/>
            <person name="Heijne W."/>
            <person name="Wu L."/>
            <person name="Alam M.T."/>
            <person name="Ronning C.M."/>
            <person name="Nierman W.C."/>
            <person name="Bovenberg R.A.L."/>
            <person name="Breitling R."/>
            <person name="Takano E."/>
        </authorList>
    </citation>
    <scope>NUCLEOTIDE SEQUENCE [LARGE SCALE GENOMIC DNA]</scope>
    <source>
        <strain evidence="6">ATCC 27064 / DSM 738 / JCM 4710 / NBRC 13307 / NCIMB 12785 / NRRL 3585 / VKM Ac-602</strain>
    </source>
</reference>
<protein>
    <recommendedName>
        <fullName evidence="4">Aminodeoxyfutalosine deaminase/Imidazolonepropionase-like composite domain-containing protein</fullName>
    </recommendedName>
</protein>